<protein>
    <submittedName>
        <fullName evidence="1">Uncharacterized protein</fullName>
    </submittedName>
</protein>
<organism evidence="1">
    <name type="scientific">uncultured Stenotrophomonas sp</name>
    <dbReference type="NCBI Taxonomy" id="165438"/>
    <lineage>
        <taxon>Bacteria</taxon>
        <taxon>Pseudomonadati</taxon>
        <taxon>Pseudomonadota</taxon>
        <taxon>Gammaproteobacteria</taxon>
        <taxon>Lysobacterales</taxon>
        <taxon>Lysobacteraceae</taxon>
        <taxon>Stenotrophomonas</taxon>
        <taxon>environmental samples</taxon>
    </lineage>
</organism>
<reference evidence="1" key="1">
    <citation type="submission" date="2016-03" db="EMBL/GenBank/DDBJ databases">
        <authorList>
            <person name="Ploux O."/>
        </authorList>
    </citation>
    <scope>NUCLEOTIDE SEQUENCE</scope>
    <source>
        <strain evidence="1">UC10</strain>
    </source>
</reference>
<sequence length="82" mass="9085">MNAFHGAMSSRSFPHPAPPLLQATELRRRVRHALHSLSSEMDHGLNGDIPFTPARHRRDSAPAALHAFLTNGCMVLIHTPTR</sequence>
<accession>A0A1Y5Q5K9</accession>
<dbReference type="AlphaFoldDB" id="A0A1Y5Q5K9"/>
<gene>
    <name evidence="1" type="ORF">STPYR_12486</name>
</gene>
<dbReference type="EMBL" id="FLTS01000001">
    <property type="protein sequence ID" value="SBV37550.1"/>
    <property type="molecule type" value="Genomic_DNA"/>
</dbReference>
<name>A0A1Y5Q5K9_9GAMM</name>
<proteinExistence type="predicted"/>
<evidence type="ECO:0000313" key="1">
    <source>
        <dbReference type="EMBL" id="SBV37550.1"/>
    </source>
</evidence>